<comment type="similarity">
    <text evidence="1 2">Belongs to the anti-sigma-factor antagonist family.</text>
</comment>
<evidence type="ECO:0000256" key="1">
    <source>
        <dbReference type="ARBA" id="ARBA00009013"/>
    </source>
</evidence>
<dbReference type="AlphaFoldDB" id="A0A0A0B202"/>
<dbReference type="PROSITE" id="PS50801">
    <property type="entry name" value="STAS"/>
    <property type="match status" value="1"/>
</dbReference>
<evidence type="ECO:0000313" key="4">
    <source>
        <dbReference type="EMBL" id="KGM00830.1"/>
    </source>
</evidence>
<comment type="caution">
    <text evidence="4">The sequence shown here is derived from an EMBL/GenBank/DDBJ whole genome shotgun (WGS) entry which is preliminary data.</text>
</comment>
<dbReference type="Gene3D" id="3.30.750.24">
    <property type="entry name" value="STAS domain"/>
    <property type="match status" value="1"/>
</dbReference>
<dbReference type="Proteomes" id="UP000029833">
    <property type="component" value="Unassembled WGS sequence"/>
</dbReference>
<dbReference type="InterPro" id="IPR003658">
    <property type="entry name" value="Anti-sigma_ant"/>
</dbReference>
<proteinExistence type="inferred from homology"/>
<dbReference type="STRING" id="1408250.Q760_05825"/>
<dbReference type="EMBL" id="AXNT01000158">
    <property type="protein sequence ID" value="KGM00830.1"/>
    <property type="molecule type" value="Genomic_DNA"/>
</dbReference>
<dbReference type="PANTHER" id="PTHR33495">
    <property type="entry name" value="ANTI-SIGMA FACTOR ANTAGONIST TM_1081-RELATED-RELATED"/>
    <property type="match status" value="1"/>
</dbReference>
<dbReference type="SUPFAM" id="SSF52091">
    <property type="entry name" value="SpoIIaa-like"/>
    <property type="match status" value="1"/>
</dbReference>
<evidence type="ECO:0000313" key="5">
    <source>
        <dbReference type="Proteomes" id="UP000029833"/>
    </source>
</evidence>
<name>A0A0A0B202_9CELL</name>
<accession>A0A0A0B202</accession>
<sequence>MTRMQLDRDVRPDGIAVLRPRGRLTMVAASDLKAVVDDVVAQGHTVVVVDLHETEFMDSSGLGALVGGLRSARAAGGDLRIARPSTQVRTVLELTTMDRVLRPHASVEDAVGAG</sequence>
<dbReference type="InterPro" id="IPR002645">
    <property type="entry name" value="STAS_dom"/>
</dbReference>
<reference evidence="4 5" key="1">
    <citation type="submission" date="2013-10" db="EMBL/GenBank/DDBJ databases">
        <authorList>
            <person name="Wang G."/>
            <person name="Zhuang W."/>
        </authorList>
    </citation>
    <scope>NUCLEOTIDE SEQUENCE [LARGE SCALE GENOMIC DNA]</scope>
    <source>
        <strain evidence="4 5">DSM 20118</strain>
    </source>
</reference>
<evidence type="ECO:0000259" key="3">
    <source>
        <dbReference type="PROSITE" id="PS50801"/>
    </source>
</evidence>
<dbReference type="InterPro" id="IPR036513">
    <property type="entry name" value="STAS_dom_sf"/>
</dbReference>
<feature type="domain" description="STAS" evidence="3">
    <location>
        <begin position="13"/>
        <end position="114"/>
    </location>
</feature>
<gene>
    <name evidence="4" type="ORF">Q760_05825</name>
</gene>
<dbReference type="CDD" id="cd07043">
    <property type="entry name" value="STAS_anti-anti-sigma_factors"/>
    <property type="match status" value="1"/>
</dbReference>
<evidence type="ECO:0000256" key="2">
    <source>
        <dbReference type="RuleBase" id="RU003749"/>
    </source>
</evidence>
<dbReference type="NCBIfam" id="TIGR00377">
    <property type="entry name" value="ant_ant_sig"/>
    <property type="match status" value="1"/>
</dbReference>
<keyword evidence="5" id="KW-1185">Reference proteome</keyword>
<dbReference type="PANTHER" id="PTHR33495:SF2">
    <property type="entry name" value="ANTI-SIGMA FACTOR ANTAGONIST TM_1081-RELATED"/>
    <property type="match status" value="1"/>
</dbReference>
<dbReference type="GO" id="GO:0043856">
    <property type="term" value="F:anti-sigma factor antagonist activity"/>
    <property type="evidence" value="ECO:0007669"/>
    <property type="project" value="InterPro"/>
</dbReference>
<protein>
    <recommendedName>
        <fullName evidence="2">Anti-sigma factor antagonist</fullName>
    </recommendedName>
</protein>
<dbReference type="Pfam" id="PF01740">
    <property type="entry name" value="STAS"/>
    <property type="match status" value="1"/>
</dbReference>
<organism evidence="4 5">
    <name type="scientific">Cellulomonas cellasea DSM 20118</name>
    <dbReference type="NCBI Taxonomy" id="1408250"/>
    <lineage>
        <taxon>Bacteria</taxon>
        <taxon>Bacillati</taxon>
        <taxon>Actinomycetota</taxon>
        <taxon>Actinomycetes</taxon>
        <taxon>Micrococcales</taxon>
        <taxon>Cellulomonadaceae</taxon>
        <taxon>Cellulomonas</taxon>
    </lineage>
</organism>